<dbReference type="PANTHER" id="PTHR21310:SF15">
    <property type="entry name" value="AMINOGLYCOSIDE PHOSPHOTRANSFERASE DOMAIN-CONTAINING PROTEIN"/>
    <property type="match status" value="1"/>
</dbReference>
<dbReference type="GO" id="GO:0016301">
    <property type="term" value="F:kinase activity"/>
    <property type="evidence" value="ECO:0007669"/>
    <property type="project" value="UniProtKB-KW"/>
</dbReference>
<evidence type="ECO:0000313" key="3">
    <source>
        <dbReference type="Proteomes" id="UP000305948"/>
    </source>
</evidence>
<dbReference type="EMBL" id="ML213508">
    <property type="protein sequence ID" value="TFK53173.1"/>
    <property type="molecule type" value="Genomic_DNA"/>
</dbReference>
<dbReference type="Gene3D" id="3.90.1200.10">
    <property type="match status" value="1"/>
</dbReference>
<dbReference type="SUPFAM" id="SSF56112">
    <property type="entry name" value="Protein kinase-like (PK-like)"/>
    <property type="match status" value="1"/>
</dbReference>
<dbReference type="Proteomes" id="UP000305948">
    <property type="component" value="Unassembled WGS sequence"/>
</dbReference>
<accession>A0A5C3N7A1</accession>
<sequence>MTQTPENDTPADNGRIVLPPQQPARVMEPGCIGLSHEKKYFVVGNDPSEMFIKRSLEEREYTINWRSEMVIPRFVKERLQNEAAAIRYVKEHTNIPVPVIRGAFEDCGRYYLLEDVVPGVLMAELSDEQKAVVTVELEQYIDTLHSIKSKMMGGLAGSACLPYRLDMALKERGAGLLEFRGADEPEFVLCHGDLSQHNVIVDESTLKINGIIDWEYAGFYPSEFEGRFYKRPGPSAAIDGEIDDVPLLLQLVEKWQKQ</sequence>
<dbReference type="InterPro" id="IPR002575">
    <property type="entry name" value="Aminoglycoside_PTrfase"/>
</dbReference>
<keyword evidence="3" id="KW-1185">Reference proteome</keyword>
<dbReference type="OrthoDB" id="8300194at2759"/>
<evidence type="ECO:0000259" key="1">
    <source>
        <dbReference type="Pfam" id="PF01636"/>
    </source>
</evidence>
<name>A0A5C3N7A1_9AGAM</name>
<gene>
    <name evidence="2" type="ORF">OE88DRAFT_1351750</name>
</gene>
<protein>
    <submittedName>
        <fullName evidence="2">Kinase-like protein</fullName>
    </submittedName>
</protein>
<keyword evidence="2" id="KW-0418">Kinase</keyword>
<dbReference type="AlphaFoldDB" id="A0A5C3N7A1"/>
<reference evidence="2 3" key="1">
    <citation type="journal article" date="2019" name="Nat. Ecol. Evol.">
        <title>Megaphylogeny resolves global patterns of mushroom evolution.</title>
        <authorList>
            <person name="Varga T."/>
            <person name="Krizsan K."/>
            <person name="Foldi C."/>
            <person name="Dima B."/>
            <person name="Sanchez-Garcia M."/>
            <person name="Sanchez-Ramirez S."/>
            <person name="Szollosi G.J."/>
            <person name="Szarkandi J.G."/>
            <person name="Papp V."/>
            <person name="Albert L."/>
            <person name="Andreopoulos W."/>
            <person name="Angelini C."/>
            <person name="Antonin V."/>
            <person name="Barry K.W."/>
            <person name="Bougher N.L."/>
            <person name="Buchanan P."/>
            <person name="Buyck B."/>
            <person name="Bense V."/>
            <person name="Catcheside P."/>
            <person name="Chovatia M."/>
            <person name="Cooper J."/>
            <person name="Damon W."/>
            <person name="Desjardin D."/>
            <person name="Finy P."/>
            <person name="Geml J."/>
            <person name="Haridas S."/>
            <person name="Hughes K."/>
            <person name="Justo A."/>
            <person name="Karasinski D."/>
            <person name="Kautmanova I."/>
            <person name="Kiss B."/>
            <person name="Kocsube S."/>
            <person name="Kotiranta H."/>
            <person name="LaButti K.M."/>
            <person name="Lechner B.E."/>
            <person name="Liimatainen K."/>
            <person name="Lipzen A."/>
            <person name="Lukacs Z."/>
            <person name="Mihaltcheva S."/>
            <person name="Morgado L.N."/>
            <person name="Niskanen T."/>
            <person name="Noordeloos M.E."/>
            <person name="Ohm R.A."/>
            <person name="Ortiz-Santana B."/>
            <person name="Ovrebo C."/>
            <person name="Racz N."/>
            <person name="Riley R."/>
            <person name="Savchenko A."/>
            <person name="Shiryaev A."/>
            <person name="Soop K."/>
            <person name="Spirin V."/>
            <person name="Szebenyi C."/>
            <person name="Tomsovsky M."/>
            <person name="Tulloss R.E."/>
            <person name="Uehling J."/>
            <person name="Grigoriev I.V."/>
            <person name="Vagvolgyi C."/>
            <person name="Papp T."/>
            <person name="Martin F.M."/>
            <person name="Miettinen O."/>
            <person name="Hibbett D.S."/>
            <person name="Nagy L.G."/>
        </authorList>
    </citation>
    <scope>NUCLEOTIDE SEQUENCE [LARGE SCALE GENOMIC DNA]</scope>
    <source>
        <strain evidence="2 3">OMC1185</strain>
    </source>
</reference>
<dbReference type="InterPro" id="IPR051678">
    <property type="entry name" value="AGP_Transferase"/>
</dbReference>
<dbReference type="PANTHER" id="PTHR21310">
    <property type="entry name" value="AMINOGLYCOSIDE PHOSPHOTRANSFERASE-RELATED-RELATED"/>
    <property type="match status" value="1"/>
</dbReference>
<dbReference type="InterPro" id="IPR011009">
    <property type="entry name" value="Kinase-like_dom_sf"/>
</dbReference>
<dbReference type="Pfam" id="PF01636">
    <property type="entry name" value="APH"/>
    <property type="match status" value="1"/>
</dbReference>
<evidence type="ECO:0000313" key="2">
    <source>
        <dbReference type="EMBL" id="TFK53173.1"/>
    </source>
</evidence>
<feature type="domain" description="Aminoglycoside phosphotransferase" evidence="1">
    <location>
        <begin position="39"/>
        <end position="221"/>
    </location>
</feature>
<proteinExistence type="predicted"/>
<organism evidence="2 3">
    <name type="scientific">Heliocybe sulcata</name>
    <dbReference type="NCBI Taxonomy" id="5364"/>
    <lineage>
        <taxon>Eukaryota</taxon>
        <taxon>Fungi</taxon>
        <taxon>Dikarya</taxon>
        <taxon>Basidiomycota</taxon>
        <taxon>Agaricomycotina</taxon>
        <taxon>Agaricomycetes</taxon>
        <taxon>Gloeophyllales</taxon>
        <taxon>Gloeophyllaceae</taxon>
        <taxon>Heliocybe</taxon>
    </lineage>
</organism>
<dbReference type="STRING" id="5364.A0A5C3N7A1"/>
<dbReference type="CDD" id="cd05120">
    <property type="entry name" value="APH_ChoK_like"/>
    <property type="match status" value="1"/>
</dbReference>
<keyword evidence="2" id="KW-0808">Transferase</keyword>